<evidence type="ECO:0000259" key="6">
    <source>
        <dbReference type="Pfam" id="PF02656"/>
    </source>
</evidence>
<keyword evidence="3 5" id="KW-1133">Transmembrane helix</keyword>
<evidence type="ECO:0000313" key="7">
    <source>
        <dbReference type="EMBL" id="SOE58920.1"/>
    </source>
</evidence>
<feature type="transmembrane region" description="Helical" evidence="5">
    <location>
        <begin position="44"/>
        <end position="64"/>
    </location>
</feature>
<accession>A0A2C8Z556</accession>
<comment type="subcellular location">
    <subcellularLocation>
        <location evidence="1">Endomembrane system</location>
        <topology evidence="1">Multi-pass membrane protein</topology>
    </subcellularLocation>
</comment>
<feature type="domain" description="DUF202" evidence="6">
    <location>
        <begin position="10"/>
        <end position="71"/>
    </location>
</feature>
<gene>
    <name evidence="7" type="ORF">SAMN06296378_0849</name>
</gene>
<evidence type="ECO:0000256" key="1">
    <source>
        <dbReference type="ARBA" id="ARBA00004127"/>
    </source>
</evidence>
<evidence type="ECO:0000256" key="5">
    <source>
        <dbReference type="SAM" id="Phobius"/>
    </source>
</evidence>
<organism evidence="7 8">
    <name type="scientific">Salinibacterium xinjiangense</name>
    <dbReference type="NCBI Taxonomy" id="386302"/>
    <lineage>
        <taxon>Bacteria</taxon>
        <taxon>Bacillati</taxon>
        <taxon>Actinomycetota</taxon>
        <taxon>Actinomycetes</taxon>
        <taxon>Micrococcales</taxon>
        <taxon>Microbacteriaceae</taxon>
        <taxon>Salinibacterium</taxon>
    </lineage>
</organism>
<feature type="transmembrane region" description="Helical" evidence="5">
    <location>
        <begin position="84"/>
        <end position="111"/>
    </location>
</feature>
<keyword evidence="4 5" id="KW-0472">Membrane</keyword>
<evidence type="ECO:0000256" key="4">
    <source>
        <dbReference type="ARBA" id="ARBA00023136"/>
    </source>
</evidence>
<dbReference type="EMBL" id="OCST01000002">
    <property type="protein sequence ID" value="SOE58920.1"/>
    <property type="molecule type" value="Genomic_DNA"/>
</dbReference>
<protein>
    <submittedName>
        <fullName evidence="7">Uncharacterized membrane protein YidH, DUF202 family</fullName>
    </submittedName>
</protein>
<evidence type="ECO:0000256" key="2">
    <source>
        <dbReference type="ARBA" id="ARBA00022692"/>
    </source>
</evidence>
<dbReference type="OrthoDB" id="3701077at2"/>
<reference evidence="7 8" key="1">
    <citation type="submission" date="2017-09" db="EMBL/GenBank/DDBJ databases">
        <authorList>
            <person name="Ehlers B."/>
            <person name="Leendertz F.H."/>
        </authorList>
    </citation>
    <scope>NUCLEOTIDE SEQUENCE [LARGE SCALE GENOMIC DNA]</scope>
    <source>
        <strain evidence="7 8">CGMCC 1.05381</strain>
    </source>
</reference>
<keyword evidence="8" id="KW-1185">Reference proteome</keyword>
<sequence length="115" mass="11855">MVTDAPFGAGLQPERTLLAWRRTSLALAVGAMITIRLGAPTLGFAAGIIGIVSLGFAAAAYAMSTTRYRRVHLELTASHTLPGAGTQVALVALGVVLFGVLAAAWVIVVGLDRIL</sequence>
<proteinExistence type="predicted"/>
<evidence type="ECO:0000313" key="8">
    <source>
        <dbReference type="Proteomes" id="UP000219440"/>
    </source>
</evidence>
<evidence type="ECO:0000256" key="3">
    <source>
        <dbReference type="ARBA" id="ARBA00022989"/>
    </source>
</evidence>
<dbReference type="AlphaFoldDB" id="A0A2C8Z556"/>
<dbReference type="InterPro" id="IPR003807">
    <property type="entry name" value="DUF202"/>
</dbReference>
<dbReference type="Pfam" id="PF02656">
    <property type="entry name" value="DUF202"/>
    <property type="match status" value="1"/>
</dbReference>
<dbReference type="Proteomes" id="UP000219440">
    <property type="component" value="Unassembled WGS sequence"/>
</dbReference>
<keyword evidence="2 5" id="KW-0812">Transmembrane</keyword>
<dbReference type="GO" id="GO:0012505">
    <property type="term" value="C:endomembrane system"/>
    <property type="evidence" value="ECO:0007669"/>
    <property type="project" value="UniProtKB-SubCell"/>
</dbReference>
<name>A0A2C8Z556_9MICO</name>